<evidence type="ECO:0000256" key="4">
    <source>
        <dbReference type="ARBA" id="ARBA00023002"/>
    </source>
</evidence>
<dbReference type="EC" id="1.8.1.9" evidence="7"/>
<dbReference type="Proteomes" id="UP000665020">
    <property type="component" value="Chromosome"/>
</dbReference>
<keyword evidence="5" id="KW-1015">Disulfide bond</keyword>
<evidence type="ECO:0000259" key="9">
    <source>
        <dbReference type="Pfam" id="PF07992"/>
    </source>
</evidence>
<evidence type="ECO:0000313" key="11">
    <source>
        <dbReference type="Proteomes" id="UP000665020"/>
    </source>
</evidence>
<comment type="cofactor">
    <cofactor evidence="8">
        <name>FAD</name>
        <dbReference type="ChEBI" id="CHEBI:57692"/>
    </cofactor>
    <text evidence="8">Binds 1 FAD per subunit.</text>
</comment>
<dbReference type="InterPro" id="IPR050097">
    <property type="entry name" value="Ferredoxin-NADP_redctase_2"/>
</dbReference>
<evidence type="ECO:0000256" key="6">
    <source>
        <dbReference type="ARBA" id="ARBA00023284"/>
    </source>
</evidence>
<keyword evidence="3 7" id="KW-0274">FAD</keyword>
<protein>
    <recommendedName>
        <fullName evidence="7">Thioredoxin reductase</fullName>
        <ecNumber evidence="7">1.8.1.9</ecNumber>
    </recommendedName>
</protein>
<dbReference type="NCBIfam" id="TIGR01292">
    <property type="entry name" value="TRX_reduct"/>
    <property type="match status" value="1"/>
</dbReference>
<dbReference type="InterPro" id="IPR036188">
    <property type="entry name" value="FAD/NAD-bd_sf"/>
</dbReference>
<dbReference type="InterPro" id="IPR023753">
    <property type="entry name" value="FAD/NAD-binding_dom"/>
</dbReference>
<dbReference type="GO" id="GO:0005737">
    <property type="term" value="C:cytoplasm"/>
    <property type="evidence" value="ECO:0007669"/>
    <property type="project" value="InterPro"/>
</dbReference>
<evidence type="ECO:0000313" key="10">
    <source>
        <dbReference type="EMBL" id="QTL96641.1"/>
    </source>
</evidence>
<proteinExistence type="inferred from homology"/>
<dbReference type="GO" id="GO:0004791">
    <property type="term" value="F:thioredoxin-disulfide reductase (NADPH) activity"/>
    <property type="evidence" value="ECO:0007669"/>
    <property type="project" value="UniProtKB-UniRule"/>
</dbReference>
<dbReference type="GO" id="GO:0019430">
    <property type="term" value="P:removal of superoxide radicals"/>
    <property type="evidence" value="ECO:0007669"/>
    <property type="project" value="UniProtKB-UniRule"/>
</dbReference>
<evidence type="ECO:0000256" key="8">
    <source>
        <dbReference type="RuleBase" id="RU003881"/>
    </source>
</evidence>
<comment type="subunit">
    <text evidence="7">Homodimer.</text>
</comment>
<reference evidence="10" key="1">
    <citation type="submission" date="2019-12" db="EMBL/GenBank/DDBJ databases">
        <authorList>
            <person name="zhang j."/>
            <person name="sun C.M."/>
        </authorList>
    </citation>
    <scope>NUCLEOTIDE SEQUENCE</scope>
    <source>
        <strain evidence="10">NS-1</strain>
    </source>
</reference>
<organism evidence="10 11">
    <name type="scientific">Iocasia fonsfrigidae</name>
    <dbReference type="NCBI Taxonomy" id="2682810"/>
    <lineage>
        <taxon>Bacteria</taxon>
        <taxon>Bacillati</taxon>
        <taxon>Bacillota</taxon>
        <taxon>Clostridia</taxon>
        <taxon>Halanaerobiales</taxon>
        <taxon>Halanaerobiaceae</taxon>
        <taxon>Iocasia</taxon>
    </lineage>
</organism>
<dbReference type="RefSeq" id="WP_230868355.1">
    <property type="nucleotide sequence ID" value="NZ_CP046640.1"/>
</dbReference>
<keyword evidence="8" id="KW-0521">NADP</keyword>
<keyword evidence="6 7" id="KW-0676">Redox-active center</keyword>
<keyword evidence="2 7" id="KW-0285">Flavoprotein</keyword>
<comment type="similarity">
    <text evidence="1 7">Belongs to the class-II pyridine nucleotide-disulfide oxidoreductase family.</text>
</comment>
<evidence type="ECO:0000256" key="2">
    <source>
        <dbReference type="ARBA" id="ARBA00022630"/>
    </source>
</evidence>
<dbReference type="SUPFAM" id="SSF51905">
    <property type="entry name" value="FAD/NAD(P)-binding domain"/>
    <property type="match status" value="1"/>
</dbReference>
<evidence type="ECO:0000256" key="5">
    <source>
        <dbReference type="ARBA" id="ARBA00023157"/>
    </source>
</evidence>
<evidence type="ECO:0000256" key="1">
    <source>
        <dbReference type="ARBA" id="ARBA00009333"/>
    </source>
</evidence>
<evidence type="ECO:0000256" key="3">
    <source>
        <dbReference type="ARBA" id="ARBA00022827"/>
    </source>
</evidence>
<dbReference type="AlphaFoldDB" id="A0A8A7K5Q0"/>
<comment type="catalytic activity">
    <reaction evidence="7">
        <text>[thioredoxin]-dithiol + NADP(+) = [thioredoxin]-disulfide + NADPH + H(+)</text>
        <dbReference type="Rhea" id="RHEA:20345"/>
        <dbReference type="Rhea" id="RHEA-COMP:10698"/>
        <dbReference type="Rhea" id="RHEA-COMP:10700"/>
        <dbReference type="ChEBI" id="CHEBI:15378"/>
        <dbReference type="ChEBI" id="CHEBI:29950"/>
        <dbReference type="ChEBI" id="CHEBI:50058"/>
        <dbReference type="ChEBI" id="CHEBI:57783"/>
        <dbReference type="ChEBI" id="CHEBI:58349"/>
        <dbReference type="EC" id="1.8.1.9"/>
    </reaction>
</comment>
<evidence type="ECO:0000256" key="7">
    <source>
        <dbReference type="RuleBase" id="RU003880"/>
    </source>
</evidence>
<dbReference type="PRINTS" id="PR00469">
    <property type="entry name" value="PNDRDTASEII"/>
</dbReference>
<dbReference type="PRINTS" id="PR00368">
    <property type="entry name" value="FADPNR"/>
</dbReference>
<gene>
    <name evidence="10" type="primary">trxB</name>
    <name evidence="10" type="ORF">GM661_00960</name>
</gene>
<dbReference type="InterPro" id="IPR008255">
    <property type="entry name" value="Pyr_nucl-diS_OxRdtase_2_AS"/>
</dbReference>
<dbReference type="InterPro" id="IPR005982">
    <property type="entry name" value="Thioredox_Rdtase"/>
</dbReference>
<dbReference type="PANTHER" id="PTHR48105">
    <property type="entry name" value="THIOREDOXIN REDUCTASE 1-RELATED-RELATED"/>
    <property type="match status" value="1"/>
</dbReference>
<keyword evidence="11" id="KW-1185">Reference proteome</keyword>
<accession>A0A8A7K5Q0</accession>
<dbReference type="Pfam" id="PF07992">
    <property type="entry name" value="Pyr_redox_2"/>
    <property type="match status" value="1"/>
</dbReference>
<sequence length="311" mass="33471">MSDKIKKEKLIIIGGGPAGLTAAIYGLRAGLDPLVLMGPEPGGQITTSPEIENFPGFPGGINGFELMQKVIQQVESFEGRLAYEMVDELNLKQKPYTIKTGNQVYQTDTIIIATGASPRKLGLVREGELLGQGVSYCATCDGAFFKGQAVAVVGGGDVALEEASYLSGFASKVYLIHRRNQFRGTKLLADRLISNPKLEILWDSEVRDLLGDEKLSGIVVENNKTNEKKVLNDVRGLFIAIGYNPNVSLFEGIIELDESGFIKTNDRYMTNIEGVFAAGDVQDPLYQQVVTSAGSGAAAAIEAGQYIDSLL</sequence>
<name>A0A8A7K5Q0_9FIRM</name>
<dbReference type="PROSITE" id="PS00573">
    <property type="entry name" value="PYRIDINE_REDOX_2"/>
    <property type="match status" value="1"/>
</dbReference>
<keyword evidence="4 7" id="KW-0560">Oxidoreductase</keyword>
<feature type="domain" description="FAD/NAD(P)-binding" evidence="9">
    <location>
        <begin position="9"/>
        <end position="296"/>
    </location>
</feature>
<dbReference type="EMBL" id="CP046640">
    <property type="protein sequence ID" value="QTL96641.1"/>
    <property type="molecule type" value="Genomic_DNA"/>
</dbReference>
<dbReference type="KEGG" id="ifn:GM661_00960"/>
<dbReference type="Gene3D" id="3.50.50.60">
    <property type="entry name" value="FAD/NAD(P)-binding domain"/>
    <property type="match status" value="2"/>
</dbReference>